<name>A0A6J1CG35_MOMCH</name>
<dbReference type="Proteomes" id="UP000504603">
    <property type="component" value="Unplaced"/>
</dbReference>
<dbReference type="AlphaFoldDB" id="A0A6J1CG35"/>
<sequence length="230" mass="26196">MKLKIRVEDQMATPPLRNPLSWFSVFSFLLLCLGFLGLRFSSNFPLTSTILIMSMLYFAISKRNSLPIPIPIPIEKFVEEEEEEAEAEVSFDSDQKFSSASAPTGDLLSESECADDNFTTTEESEVEWPFSDRTTAHNPDRSDGSISDEESLIEIALPTGHYVSHKFDDDEEDEDEDDMSFHLQKLSDFQKQKNLVELLAEINDINEEENLIEIDISMGSIKYSRFEIEA</sequence>
<evidence type="ECO:0000313" key="3">
    <source>
        <dbReference type="Proteomes" id="UP000504603"/>
    </source>
</evidence>
<dbReference type="OrthoDB" id="784738at2759"/>
<dbReference type="PANTHER" id="PTHR35708">
    <property type="entry name" value="GB|AAD25831.1"/>
    <property type="match status" value="1"/>
</dbReference>
<keyword evidence="3" id="KW-1185">Reference proteome</keyword>
<organism evidence="3 4">
    <name type="scientific">Momordica charantia</name>
    <name type="common">Bitter gourd</name>
    <name type="synonym">Balsam pear</name>
    <dbReference type="NCBI Taxonomy" id="3673"/>
    <lineage>
        <taxon>Eukaryota</taxon>
        <taxon>Viridiplantae</taxon>
        <taxon>Streptophyta</taxon>
        <taxon>Embryophyta</taxon>
        <taxon>Tracheophyta</taxon>
        <taxon>Spermatophyta</taxon>
        <taxon>Magnoliopsida</taxon>
        <taxon>eudicotyledons</taxon>
        <taxon>Gunneridae</taxon>
        <taxon>Pentapetalae</taxon>
        <taxon>rosids</taxon>
        <taxon>fabids</taxon>
        <taxon>Cucurbitales</taxon>
        <taxon>Cucurbitaceae</taxon>
        <taxon>Momordiceae</taxon>
        <taxon>Momordica</taxon>
    </lineage>
</organism>
<keyword evidence="2" id="KW-1133">Transmembrane helix</keyword>
<gene>
    <name evidence="4" type="primary">LOC111011203</name>
</gene>
<evidence type="ECO:0000256" key="1">
    <source>
        <dbReference type="SAM" id="MobiDB-lite"/>
    </source>
</evidence>
<dbReference type="RefSeq" id="XP_022140584.1">
    <property type="nucleotide sequence ID" value="XM_022284892.1"/>
</dbReference>
<evidence type="ECO:0000256" key="2">
    <source>
        <dbReference type="SAM" id="Phobius"/>
    </source>
</evidence>
<proteinExistence type="predicted"/>
<protein>
    <submittedName>
        <fullName evidence="4">Uncharacterized protein LOC111011203</fullName>
    </submittedName>
</protein>
<reference evidence="4" key="1">
    <citation type="submission" date="2025-08" db="UniProtKB">
        <authorList>
            <consortium name="RefSeq"/>
        </authorList>
    </citation>
    <scope>IDENTIFICATION</scope>
    <source>
        <strain evidence="4">OHB3-1</strain>
    </source>
</reference>
<feature type="region of interest" description="Disordered" evidence="1">
    <location>
        <begin position="81"/>
        <end position="148"/>
    </location>
</feature>
<accession>A0A6J1CG35</accession>
<feature type="compositionally biased region" description="Acidic residues" evidence="1">
    <location>
        <begin position="81"/>
        <end position="91"/>
    </location>
</feature>
<feature type="transmembrane region" description="Helical" evidence="2">
    <location>
        <begin position="20"/>
        <end position="38"/>
    </location>
</feature>
<keyword evidence="2" id="KW-0472">Membrane</keyword>
<dbReference type="GeneID" id="111011203"/>
<dbReference type="KEGG" id="mcha:111011203"/>
<keyword evidence="2" id="KW-0812">Transmembrane</keyword>
<feature type="compositionally biased region" description="Basic and acidic residues" evidence="1">
    <location>
        <begin position="134"/>
        <end position="143"/>
    </location>
</feature>
<dbReference type="PANTHER" id="PTHR35708:SF3">
    <property type="entry name" value="GB|AAD25831.1"/>
    <property type="match status" value="1"/>
</dbReference>
<evidence type="ECO:0000313" key="4">
    <source>
        <dbReference type="RefSeq" id="XP_022140584.1"/>
    </source>
</evidence>